<dbReference type="SUPFAM" id="SSF53474">
    <property type="entry name" value="alpha/beta-Hydrolases"/>
    <property type="match status" value="1"/>
</dbReference>
<dbReference type="AlphaFoldDB" id="A0A8E2AKT2"/>
<evidence type="ECO:0000256" key="2">
    <source>
        <dbReference type="ARBA" id="ARBA00022670"/>
    </source>
</evidence>
<dbReference type="PANTHER" id="PTHR11010">
    <property type="entry name" value="PROTEASE S28 PRO-X CARBOXYPEPTIDASE-RELATED"/>
    <property type="match status" value="1"/>
</dbReference>
<keyword evidence="8" id="KW-1185">Reference proteome</keyword>
<dbReference type="OrthoDB" id="1735038at2759"/>
<dbReference type="PROSITE" id="PS51257">
    <property type="entry name" value="PROKAR_LIPOPROTEIN"/>
    <property type="match status" value="1"/>
</dbReference>
<dbReference type="Proteomes" id="UP000250043">
    <property type="component" value="Unassembled WGS sequence"/>
</dbReference>
<dbReference type="Gene3D" id="3.40.50.1820">
    <property type="entry name" value="alpha/beta hydrolase"/>
    <property type="match status" value="2"/>
</dbReference>
<organism evidence="7 8">
    <name type="scientific">Obba rivulosa</name>
    <dbReference type="NCBI Taxonomy" id="1052685"/>
    <lineage>
        <taxon>Eukaryota</taxon>
        <taxon>Fungi</taxon>
        <taxon>Dikarya</taxon>
        <taxon>Basidiomycota</taxon>
        <taxon>Agaricomycotina</taxon>
        <taxon>Agaricomycetes</taxon>
        <taxon>Polyporales</taxon>
        <taxon>Gelatoporiaceae</taxon>
        <taxon>Obba</taxon>
    </lineage>
</organism>
<dbReference type="InterPro" id="IPR008758">
    <property type="entry name" value="Peptidase_S28"/>
</dbReference>
<dbReference type="Pfam" id="PF05577">
    <property type="entry name" value="Peptidase_S28"/>
    <property type="match status" value="1"/>
</dbReference>
<protein>
    <submittedName>
        <fullName evidence="7">Peptidase S28</fullName>
    </submittedName>
</protein>
<dbReference type="EMBL" id="KV722719">
    <property type="protein sequence ID" value="OCH84125.1"/>
    <property type="molecule type" value="Genomic_DNA"/>
</dbReference>
<dbReference type="PANTHER" id="PTHR11010:SF23">
    <property type="entry name" value="SERINE PEPTIDASE"/>
    <property type="match status" value="1"/>
</dbReference>
<accession>A0A8E2AKT2</accession>
<feature type="signal peptide" evidence="6">
    <location>
        <begin position="1"/>
        <end position="20"/>
    </location>
</feature>
<evidence type="ECO:0000256" key="1">
    <source>
        <dbReference type="ARBA" id="ARBA00011079"/>
    </source>
</evidence>
<dbReference type="GO" id="GO:0006508">
    <property type="term" value="P:proteolysis"/>
    <property type="evidence" value="ECO:0007669"/>
    <property type="project" value="UniProtKB-KW"/>
</dbReference>
<keyword evidence="2" id="KW-0645">Protease</keyword>
<evidence type="ECO:0000256" key="4">
    <source>
        <dbReference type="ARBA" id="ARBA00022801"/>
    </source>
</evidence>
<dbReference type="InterPro" id="IPR029058">
    <property type="entry name" value="AB_hydrolase_fold"/>
</dbReference>
<sequence length="520" mass="57371">MTSRWCVCATLLLLACQVSAVARDGRAHANLARRPSVPKVSAPEGPVTSRNGSTIPPYTTVYYFDQLIDHTNPSLGTFQQRFWHTWEYYEPGGPIILFTPGEVNADGYSGYLNNRTLNGLIADQQNGATVVLEHRFYGLSNPLPDLSSQSLRLHTIQQAIDDLEYFAKNVNLPMPGGDEVAPGKAPWILIGGSYSGALTSWTMVNKPGLFEAGYASSAVVEAITDYWGYFEPIRQFMPSNCSADVAAVITHIDSVFSSGDQAQIKEIEKTFNMTLSHLDDFAGALRNNLWDWQSLQPDSGAGAQFFDFCDALEVKDGVSAPASGWGLDHALSAWGAYWTNTYYALVCGDQSAEECLGTYDPTQSFWTNTTIDNSDRSWEWIVCNQVGFYQDGAPADQPTIVTRLVQPSYDERQCTYWFPEAFSTPPVPNVDAVNKDYDGWFVNIDHLFFANGQRDPWRESTVSADGTNFQSTASRPIAVGDGFHCSDLLTSNTVDSTIVRVQEEGLASMKAWLATWKPSA</sequence>
<evidence type="ECO:0000256" key="6">
    <source>
        <dbReference type="SAM" id="SignalP"/>
    </source>
</evidence>
<evidence type="ECO:0000256" key="5">
    <source>
        <dbReference type="ARBA" id="ARBA00023180"/>
    </source>
</evidence>
<dbReference type="GO" id="GO:0070008">
    <property type="term" value="F:serine-type exopeptidase activity"/>
    <property type="evidence" value="ECO:0007669"/>
    <property type="project" value="InterPro"/>
</dbReference>
<keyword evidence="5" id="KW-0325">Glycoprotein</keyword>
<comment type="similarity">
    <text evidence="1">Belongs to the peptidase S28 family.</text>
</comment>
<feature type="chain" id="PRO_5034833242" evidence="6">
    <location>
        <begin position="21"/>
        <end position="520"/>
    </location>
</feature>
<gene>
    <name evidence="7" type="ORF">OBBRIDRAFT_742130</name>
</gene>
<proteinExistence type="inferred from homology"/>
<name>A0A8E2AKT2_9APHY</name>
<evidence type="ECO:0000256" key="3">
    <source>
        <dbReference type="ARBA" id="ARBA00022729"/>
    </source>
</evidence>
<evidence type="ECO:0000313" key="7">
    <source>
        <dbReference type="EMBL" id="OCH84125.1"/>
    </source>
</evidence>
<evidence type="ECO:0000313" key="8">
    <source>
        <dbReference type="Proteomes" id="UP000250043"/>
    </source>
</evidence>
<keyword evidence="4" id="KW-0378">Hydrolase</keyword>
<keyword evidence="3 6" id="KW-0732">Signal</keyword>
<dbReference type="GO" id="GO:0008239">
    <property type="term" value="F:dipeptidyl-peptidase activity"/>
    <property type="evidence" value="ECO:0007669"/>
    <property type="project" value="TreeGrafter"/>
</dbReference>
<reference evidence="7 8" key="1">
    <citation type="submission" date="2016-07" db="EMBL/GenBank/DDBJ databases">
        <title>Draft genome of the white-rot fungus Obba rivulosa 3A-2.</title>
        <authorList>
            <consortium name="DOE Joint Genome Institute"/>
            <person name="Miettinen O."/>
            <person name="Riley R."/>
            <person name="Acob R."/>
            <person name="Barry K."/>
            <person name="Cullen D."/>
            <person name="De Vries R."/>
            <person name="Hainaut M."/>
            <person name="Hatakka A."/>
            <person name="Henrissat B."/>
            <person name="Hilden K."/>
            <person name="Kuo R."/>
            <person name="Labutti K."/>
            <person name="Lipzen A."/>
            <person name="Makela M.R."/>
            <person name="Sandor L."/>
            <person name="Spatafora J.W."/>
            <person name="Grigoriev I.V."/>
            <person name="Hibbett D.S."/>
        </authorList>
    </citation>
    <scope>NUCLEOTIDE SEQUENCE [LARGE SCALE GENOMIC DNA]</scope>
    <source>
        <strain evidence="7 8">3A-2</strain>
    </source>
</reference>